<dbReference type="Gene3D" id="3.30.450.40">
    <property type="match status" value="1"/>
</dbReference>
<dbReference type="InterPro" id="IPR005467">
    <property type="entry name" value="His_kinase_dom"/>
</dbReference>
<feature type="domain" description="Histidine kinase" evidence="14">
    <location>
        <begin position="418"/>
        <end position="639"/>
    </location>
</feature>
<dbReference type="AlphaFoldDB" id="D7E0E9"/>
<dbReference type="SUPFAM" id="SSF55874">
    <property type="entry name" value="ATPase domain of HSP90 chaperone/DNA topoisomerase II/histidine kinase"/>
    <property type="match status" value="1"/>
</dbReference>
<dbReference type="PANTHER" id="PTHR43047">
    <property type="entry name" value="TWO-COMPONENT HISTIDINE PROTEIN KINASE"/>
    <property type="match status" value="1"/>
</dbReference>
<evidence type="ECO:0000259" key="13">
    <source>
        <dbReference type="PROSITE" id="PS50046"/>
    </source>
</evidence>
<dbReference type="KEGG" id="naz:Aazo_0561"/>
<dbReference type="InterPro" id="IPR016132">
    <property type="entry name" value="Phyto_chromo_attachment"/>
</dbReference>
<dbReference type="PANTHER" id="PTHR43047:SF63">
    <property type="entry name" value="HISTIDINE KINASE"/>
    <property type="match status" value="1"/>
</dbReference>
<evidence type="ECO:0000313" key="15">
    <source>
        <dbReference type="EMBL" id="ADI63058.1"/>
    </source>
</evidence>
<keyword evidence="6" id="KW-0597">Phosphoprotein</keyword>
<dbReference type="RefSeq" id="WP_013190077.1">
    <property type="nucleotide sequence ID" value="NC_014248.1"/>
</dbReference>
<dbReference type="Pfam" id="PF02518">
    <property type="entry name" value="HATPase_c"/>
    <property type="match status" value="1"/>
</dbReference>
<dbReference type="PRINTS" id="PR00344">
    <property type="entry name" value="BCTRLSENSOR"/>
</dbReference>
<dbReference type="InterPro" id="IPR003661">
    <property type="entry name" value="HisK_dim/P_dom"/>
</dbReference>
<dbReference type="GO" id="GO:0000155">
    <property type="term" value="F:phosphorelay sensor kinase activity"/>
    <property type="evidence" value="ECO:0007669"/>
    <property type="project" value="InterPro"/>
</dbReference>
<keyword evidence="12" id="KW-0472">Membrane</keyword>
<dbReference type="InterPro" id="IPR003018">
    <property type="entry name" value="GAF"/>
</dbReference>
<evidence type="ECO:0000313" key="16">
    <source>
        <dbReference type="Proteomes" id="UP000001511"/>
    </source>
</evidence>
<dbReference type="PROSITE" id="PS50109">
    <property type="entry name" value="HIS_KIN"/>
    <property type="match status" value="1"/>
</dbReference>
<dbReference type="GO" id="GO:0005524">
    <property type="term" value="F:ATP binding"/>
    <property type="evidence" value="ECO:0007669"/>
    <property type="project" value="UniProtKB-KW"/>
</dbReference>
<keyword evidence="8" id="KW-0547">Nucleotide-binding</keyword>
<keyword evidence="16" id="KW-1185">Reference proteome</keyword>
<gene>
    <name evidence="15" type="ordered locus">Aazo_0561</name>
</gene>
<comment type="subcellular location">
    <subcellularLocation>
        <location evidence="2">Cell membrane</location>
    </subcellularLocation>
</comment>
<dbReference type="eggNOG" id="COG2203">
    <property type="taxonomic scope" value="Bacteria"/>
</dbReference>
<dbReference type="HOGENOM" id="CLU_000445_89_17_3"/>
<proteinExistence type="inferred from homology"/>
<keyword evidence="10" id="KW-0067">ATP-binding</keyword>
<dbReference type="InterPro" id="IPR029016">
    <property type="entry name" value="GAF-like_dom_sf"/>
</dbReference>
<dbReference type="Proteomes" id="UP000001511">
    <property type="component" value="Chromosome"/>
</dbReference>
<dbReference type="EC" id="2.7.13.3" evidence="4"/>
<dbReference type="GO" id="GO:0009927">
    <property type="term" value="F:histidine phosphotransfer kinase activity"/>
    <property type="evidence" value="ECO:0007669"/>
    <property type="project" value="TreeGrafter"/>
</dbReference>
<protein>
    <recommendedName>
        <fullName evidence="4">histidine kinase</fullName>
        <ecNumber evidence="4">2.7.13.3</ecNumber>
    </recommendedName>
</protein>
<dbReference type="PROSITE" id="PS50046">
    <property type="entry name" value="PHYTOCHROME_2"/>
    <property type="match status" value="1"/>
</dbReference>
<dbReference type="CDD" id="cd00082">
    <property type="entry name" value="HisKA"/>
    <property type="match status" value="1"/>
</dbReference>
<evidence type="ECO:0000256" key="12">
    <source>
        <dbReference type="ARBA" id="ARBA00023136"/>
    </source>
</evidence>
<dbReference type="Gene3D" id="3.30.565.10">
    <property type="entry name" value="Histidine kinase-like ATPase, C-terminal domain"/>
    <property type="match status" value="1"/>
</dbReference>
<reference evidence="15 16" key="1">
    <citation type="journal article" date="2010" name="PLoS ONE">
        <title>Genome erosion in a nitrogen-fixing vertically transmitted endosymbiotic multicellular cyanobacterium.</title>
        <authorList>
            <person name="Ran L."/>
            <person name="Larsson J."/>
            <person name="Vigil-Stenman T."/>
            <person name="Nylander J.A."/>
            <person name="Ininbergs K."/>
            <person name="Zheng W.W."/>
            <person name="Lapidus A."/>
            <person name="Lowry S."/>
            <person name="Haselkorn R."/>
            <person name="Bergman B."/>
        </authorList>
    </citation>
    <scope>NUCLEOTIDE SEQUENCE [LARGE SCALE GENOMIC DNA]</scope>
    <source>
        <strain evidence="15 16">0708</strain>
    </source>
</reference>
<organism evidence="15 16">
    <name type="scientific">Nostoc azollae (strain 0708)</name>
    <name type="common">Anabaena azollae (strain 0708)</name>
    <dbReference type="NCBI Taxonomy" id="551115"/>
    <lineage>
        <taxon>Bacteria</taxon>
        <taxon>Bacillati</taxon>
        <taxon>Cyanobacteriota</taxon>
        <taxon>Cyanophyceae</taxon>
        <taxon>Nostocales</taxon>
        <taxon>Nostocaceae</taxon>
        <taxon>Trichormus</taxon>
    </lineage>
</organism>
<evidence type="ECO:0000259" key="14">
    <source>
        <dbReference type="PROSITE" id="PS50109"/>
    </source>
</evidence>
<dbReference type="Gene3D" id="1.10.287.130">
    <property type="match status" value="1"/>
</dbReference>
<dbReference type="InterPro" id="IPR004358">
    <property type="entry name" value="Sig_transdc_His_kin-like_C"/>
</dbReference>
<evidence type="ECO:0000256" key="11">
    <source>
        <dbReference type="ARBA" id="ARBA00023012"/>
    </source>
</evidence>
<keyword evidence="5" id="KW-1003">Cell membrane</keyword>
<keyword evidence="7" id="KW-0808">Transferase</keyword>
<sequence length="640" mass="72554">MLSSPDLSFSRTLPLSVFNRLGELLQQMAQAVGTAALMLTEAVLQRMPIPAEWERQRFTLVISEQFSALLLGNIEAGEQETRGLEKPENPSINTSLTFNPDEIASFISEVINLFDCNSCIYQNIARYQQVIAPNDAKLQSKLTLLLLEYMLPIISNEVTVSSTITPGEAYSYQGVEDALNKQIAQERLLNEVTSQIRKSLDLPIIMKTAITQIREFMVLDRLVIYKFASAQVKSQYSSFNDQYLPNSQHLPQNYQNYQGCIVYESLSTDDIPSVLNYQEETCLMRTSLCWEKYRQGFVLAVDDIEKTYPLEECLLNFLRRSKVHAKLVAPIIFEEKLWGLLIAHQCNAPREWTESEKSLLTSVTKQLAITIHQTELMASLTKQKQTLEQRVIERTMALQEALLAAEAANRLRSEFLATISHELLTPLTYVIGMSSTLLLWPLGELSKRQRDYLQTIHDSGEHLLEMINDILDLSQVEAGRTVLNITDFSLVKSAQNTLDSLLEKARSEKVTLKLDLQINPSHDSFTGDSTRVEQILWNLLTNAIKFTPEGGNVTLRLWVEDATAIFQVEDTGIGIPEEQLPLLFEKFQQLDTPYRRRYEGTGVGLALTKQLVELHRGRIEVESTVGIGSIFTVWIPNQLK</sequence>
<evidence type="ECO:0000256" key="7">
    <source>
        <dbReference type="ARBA" id="ARBA00022679"/>
    </source>
</evidence>
<dbReference type="eggNOG" id="COG2205">
    <property type="taxonomic scope" value="Bacteria"/>
</dbReference>
<dbReference type="InterPro" id="IPR003594">
    <property type="entry name" value="HATPase_dom"/>
</dbReference>
<comment type="catalytic activity">
    <reaction evidence="1">
        <text>ATP + protein L-histidine = ADP + protein N-phospho-L-histidine.</text>
        <dbReference type="EC" id="2.7.13.3"/>
    </reaction>
</comment>
<dbReference type="EMBL" id="CP002059">
    <property type="protein sequence ID" value="ADI63058.1"/>
    <property type="molecule type" value="Genomic_DNA"/>
</dbReference>
<feature type="domain" description="Phytochrome chromophore attachment site" evidence="13">
    <location>
        <begin position="201"/>
        <end position="366"/>
    </location>
</feature>
<evidence type="ECO:0000256" key="8">
    <source>
        <dbReference type="ARBA" id="ARBA00022741"/>
    </source>
</evidence>
<name>D7E0E9_NOSA0</name>
<evidence type="ECO:0000256" key="10">
    <source>
        <dbReference type="ARBA" id="ARBA00022840"/>
    </source>
</evidence>
<dbReference type="OrthoDB" id="500345at2"/>
<evidence type="ECO:0000256" key="5">
    <source>
        <dbReference type="ARBA" id="ARBA00022475"/>
    </source>
</evidence>
<keyword evidence="9 15" id="KW-0418">Kinase</keyword>
<evidence type="ECO:0000256" key="4">
    <source>
        <dbReference type="ARBA" id="ARBA00012438"/>
    </source>
</evidence>
<dbReference type="CDD" id="cd16922">
    <property type="entry name" value="HATPase_EvgS-ArcB-TorS-like"/>
    <property type="match status" value="1"/>
</dbReference>
<dbReference type="GO" id="GO:0005886">
    <property type="term" value="C:plasma membrane"/>
    <property type="evidence" value="ECO:0007669"/>
    <property type="project" value="UniProtKB-SubCell"/>
</dbReference>
<evidence type="ECO:0000256" key="6">
    <source>
        <dbReference type="ARBA" id="ARBA00022553"/>
    </source>
</evidence>
<dbReference type="Pfam" id="PF00512">
    <property type="entry name" value="HisKA"/>
    <property type="match status" value="1"/>
</dbReference>
<dbReference type="STRING" id="551115.Aazo_0561"/>
<dbReference type="InterPro" id="IPR036097">
    <property type="entry name" value="HisK_dim/P_sf"/>
</dbReference>
<evidence type="ECO:0000256" key="2">
    <source>
        <dbReference type="ARBA" id="ARBA00004236"/>
    </source>
</evidence>
<keyword evidence="11" id="KW-0902">Two-component regulatory system</keyword>
<evidence type="ECO:0000256" key="1">
    <source>
        <dbReference type="ARBA" id="ARBA00000085"/>
    </source>
</evidence>
<dbReference type="InterPro" id="IPR036890">
    <property type="entry name" value="HATPase_C_sf"/>
</dbReference>
<evidence type="ECO:0000256" key="3">
    <source>
        <dbReference type="ARBA" id="ARBA00006402"/>
    </source>
</evidence>
<comment type="similarity">
    <text evidence="3">In the N-terminal section; belongs to the phytochrome family.</text>
</comment>
<dbReference type="SMART" id="SM00065">
    <property type="entry name" value="GAF"/>
    <property type="match status" value="1"/>
</dbReference>
<dbReference type="FunFam" id="3.30.565.10:FF:000023">
    <property type="entry name" value="PAS domain-containing sensor histidine kinase"/>
    <property type="match status" value="1"/>
</dbReference>
<dbReference type="SUPFAM" id="SSF55781">
    <property type="entry name" value="GAF domain-like"/>
    <property type="match status" value="1"/>
</dbReference>
<dbReference type="Pfam" id="PF01590">
    <property type="entry name" value="GAF"/>
    <property type="match status" value="1"/>
</dbReference>
<dbReference type="SMART" id="SM00388">
    <property type="entry name" value="HisKA"/>
    <property type="match status" value="1"/>
</dbReference>
<accession>D7E0E9</accession>
<dbReference type="SMART" id="SM00387">
    <property type="entry name" value="HATPase_c"/>
    <property type="match status" value="1"/>
</dbReference>
<evidence type="ECO:0000256" key="9">
    <source>
        <dbReference type="ARBA" id="ARBA00022777"/>
    </source>
</evidence>
<dbReference type="SUPFAM" id="SSF47384">
    <property type="entry name" value="Homodimeric domain of signal transducing histidine kinase"/>
    <property type="match status" value="1"/>
</dbReference>